<dbReference type="SUPFAM" id="SSF140990">
    <property type="entry name" value="FtsH protease domain-like"/>
    <property type="match status" value="1"/>
</dbReference>
<evidence type="ECO:0000256" key="7">
    <source>
        <dbReference type="ARBA" id="ARBA00022840"/>
    </source>
</evidence>
<evidence type="ECO:0000256" key="8">
    <source>
        <dbReference type="ARBA" id="ARBA00023049"/>
    </source>
</evidence>
<dbReference type="PANTHER" id="PTHR43655:SF2">
    <property type="entry name" value="AFG3 LIKE MATRIX AAA PEPTIDASE SUBUNIT 2, ISOFORM A"/>
    <property type="match status" value="1"/>
</dbReference>
<reference evidence="12" key="2">
    <citation type="submission" date="2022-06" db="UniProtKB">
        <authorList>
            <consortium name="EnsemblMetazoa"/>
        </authorList>
    </citation>
    <scope>IDENTIFICATION</scope>
    <source>
        <strain evidence="12">DF5081</strain>
    </source>
</reference>
<comment type="cofactor">
    <cofactor evidence="1">
        <name>Zn(2+)</name>
        <dbReference type="ChEBI" id="CHEBI:29105"/>
    </cofactor>
</comment>
<keyword evidence="5" id="KW-0547">Nucleotide-binding</keyword>
<keyword evidence="4" id="KW-0479">Metal-binding</keyword>
<reference evidence="13" key="1">
    <citation type="submission" date="2010-08" db="EMBL/GenBank/DDBJ databases">
        <authorList>
            <consortium name="Caenorhabditis japonica Sequencing Consortium"/>
            <person name="Wilson R.K."/>
        </authorList>
    </citation>
    <scope>NUCLEOTIDE SEQUENCE [LARGE SCALE GENOMIC DNA]</scope>
    <source>
        <strain evidence="13">DF5081</strain>
    </source>
</reference>
<keyword evidence="13" id="KW-1185">Reference proteome</keyword>
<dbReference type="Gene3D" id="1.20.58.760">
    <property type="entry name" value="Peptidase M41"/>
    <property type="match status" value="1"/>
</dbReference>
<comment type="similarity">
    <text evidence="3">Belongs to the eukaryotic RPC7 RNA polymerase subunit family.</text>
</comment>
<feature type="region of interest" description="Disordered" evidence="10">
    <location>
        <begin position="1"/>
        <end position="22"/>
    </location>
</feature>
<evidence type="ECO:0000313" key="12">
    <source>
        <dbReference type="EnsemblMetazoa" id="CJA02513.1"/>
    </source>
</evidence>
<proteinExistence type="inferred from homology"/>
<feature type="compositionally biased region" description="Basic and acidic residues" evidence="10">
    <location>
        <begin position="204"/>
        <end position="213"/>
    </location>
</feature>
<comment type="subcellular location">
    <subcellularLocation>
        <location evidence="2">Nucleus</location>
    </subcellularLocation>
</comment>
<evidence type="ECO:0000256" key="1">
    <source>
        <dbReference type="ARBA" id="ARBA00001947"/>
    </source>
</evidence>
<dbReference type="GO" id="GO:0005634">
    <property type="term" value="C:nucleus"/>
    <property type="evidence" value="ECO:0007669"/>
    <property type="project" value="UniProtKB-SubCell"/>
</dbReference>
<dbReference type="GO" id="GO:0005745">
    <property type="term" value="C:m-AAA complex"/>
    <property type="evidence" value="ECO:0007669"/>
    <property type="project" value="TreeGrafter"/>
</dbReference>
<sequence length="278" mass="32069">MSEKVGPLSFDTPAPGDMAFDKPYSESTAQLIDQEVRDLLMNALRRTRELLLEKRSDMERVALRLLEKEILSREDMVELVGKRPFHEKNTYEEMVSGTGGLDENKVQRDPVPLEMTTDMLYVSRLRVELDQRARDSQFFIEADKEDEIRRYLDKYSVIKRDKLELDMSQLPSELVWKKTAKSVKDPAAKKRKLANDDTIIKEKLKKLEEKEGQTNEDDEEKPDDENDTGSEKSAAEEEENPLSDDDNQEEDNDYISNYFDNGEGYGGGSDDNMDGDEY</sequence>
<keyword evidence="6" id="KW-0862">Zinc</keyword>
<evidence type="ECO:0000256" key="2">
    <source>
        <dbReference type="ARBA" id="ARBA00004123"/>
    </source>
</evidence>
<dbReference type="GO" id="GO:0004222">
    <property type="term" value="F:metalloendopeptidase activity"/>
    <property type="evidence" value="ECO:0007669"/>
    <property type="project" value="InterPro"/>
</dbReference>
<evidence type="ECO:0000256" key="3">
    <source>
        <dbReference type="ARBA" id="ARBA00008352"/>
    </source>
</evidence>
<dbReference type="GO" id="GO:0004176">
    <property type="term" value="F:ATP-dependent peptidase activity"/>
    <property type="evidence" value="ECO:0007669"/>
    <property type="project" value="InterPro"/>
</dbReference>
<dbReference type="GO" id="GO:0046872">
    <property type="term" value="F:metal ion binding"/>
    <property type="evidence" value="ECO:0007669"/>
    <property type="project" value="UniProtKB-KW"/>
</dbReference>
<feature type="compositionally biased region" description="Acidic residues" evidence="10">
    <location>
        <begin position="236"/>
        <end position="253"/>
    </location>
</feature>
<dbReference type="InterPro" id="IPR037219">
    <property type="entry name" value="Peptidase_M41-like"/>
</dbReference>
<dbReference type="Pfam" id="PF01434">
    <property type="entry name" value="Peptidase_M41"/>
    <property type="match status" value="1"/>
</dbReference>
<dbReference type="InterPro" id="IPR050928">
    <property type="entry name" value="ATP-dep_Zn_Metalloprotease"/>
</dbReference>
<evidence type="ECO:0000259" key="11">
    <source>
        <dbReference type="Pfam" id="PF01434"/>
    </source>
</evidence>
<feature type="domain" description="Peptidase M41" evidence="11">
    <location>
        <begin position="1"/>
        <end position="79"/>
    </location>
</feature>
<evidence type="ECO:0000256" key="10">
    <source>
        <dbReference type="SAM" id="MobiDB-lite"/>
    </source>
</evidence>
<name>A0A8R1HIB6_CAEJA</name>
<dbReference type="InterPro" id="IPR000642">
    <property type="entry name" value="Peptidase_M41"/>
</dbReference>
<dbReference type="Proteomes" id="UP000005237">
    <property type="component" value="Unassembled WGS sequence"/>
</dbReference>
<evidence type="ECO:0000256" key="9">
    <source>
        <dbReference type="ARBA" id="ARBA00023242"/>
    </source>
</evidence>
<evidence type="ECO:0000256" key="5">
    <source>
        <dbReference type="ARBA" id="ARBA00022741"/>
    </source>
</evidence>
<protein>
    <submittedName>
        <fullName evidence="12">Peptidase_M41 domain-containing protein</fullName>
    </submittedName>
</protein>
<accession>A0A8R1HIB6</accession>
<keyword evidence="8" id="KW-0378">Hydrolase</keyword>
<feature type="region of interest" description="Disordered" evidence="10">
    <location>
        <begin position="204"/>
        <end position="278"/>
    </location>
</feature>
<keyword evidence="9" id="KW-0539">Nucleus</keyword>
<keyword evidence="7" id="KW-0067">ATP-binding</keyword>
<evidence type="ECO:0000313" key="13">
    <source>
        <dbReference type="Proteomes" id="UP000005237"/>
    </source>
</evidence>
<evidence type="ECO:0000256" key="4">
    <source>
        <dbReference type="ARBA" id="ARBA00022723"/>
    </source>
</evidence>
<evidence type="ECO:0000256" key="6">
    <source>
        <dbReference type="ARBA" id="ARBA00022833"/>
    </source>
</evidence>
<dbReference type="GO" id="GO:0005524">
    <property type="term" value="F:ATP binding"/>
    <property type="evidence" value="ECO:0007669"/>
    <property type="project" value="UniProtKB-KW"/>
</dbReference>
<feature type="compositionally biased region" description="Acidic residues" evidence="10">
    <location>
        <begin position="214"/>
        <end position="228"/>
    </location>
</feature>
<dbReference type="GO" id="GO:0034982">
    <property type="term" value="P:mitochondrial protein processing"/>
    <property type="evidence" value="ECO:0007669"/>
    <property type="project" value="TreeGrafter"/>
</dbReference>
<dbReference type="InterPro" id="IPR024661">
    <property type="entry name" value="RNA_pol_III_Rpc31"/>
</dbReference>
<dbReference type="GO" id="GO:0006383">
    <property type="term" value="P:transcription by RNA polymerase III"/>
    <property type="evidence" value="ECO:0007669"/>
    <property type="project" value="InterPro"/>
</dbReference>
<dbReference type="AlphaFoldDB" id="A0A8R1HIB6"/>
<dbReference type="EnsemblMetazoa" id="CJA02513.1">
    <property type="protein sequence ID" value="CJA02513.1"/>
    <property type="gene ID" value="WBGene00121717"/>
</dbReference>
<keyword evidence="8" id="KW-0645">Protease</keyword>
<dbReference type="Pfam" id="PF11705">
    <property type="entry name" value="RNA_pol_3_Rpc31"/>
    <property type="match status" value="1"/>
</dbReference>
<keyword evidence="8" id="KW-0482">Metalloprotease</keyword>
<organism evidence="12 13">
    <name type="scientific">Caenorhabditis japonica</name>
    <dbReference type="NCBI Taxonomy" id="281687"/>
    <lineage>
        <taxon>Eukaryota</taxon>
        <taxon>Metazoa</taxon>
        <taxon>Ecdysozoa</taxon>
        <taxon>Nematoda</taxon>
        <taxon>Chromadorea</taxon>
        <taxon>Rhabditida</taxon>
        <taxon>Rhabditina</taxon>
        <taxon>Rhabditomorpha</taxon>
        <taxon>Rhabditoidea</taxon>
        <taxon>Rhabditidae</taxon>
        <taxon>Peloderinae</taxon>
        <taxon>Caenorhabditis</taxon>
    </lineage>
</organism>
<dbReference type="PANTHER" id="PTHR43655">
    <property type="entry name" value="ATP-DEPENDENT PROTEASE"/>
    <property type="match status" value="1"/>
</dbReference>